<dbReference type="InterPro" id="IPR007343">
    <property type="entry name" value="Uncharacterised_pept_Zn_put"/>
</dbReference>
<gene>
    <name evidence="6" type="ORF">Mco01_58380</name>
</gene>
<evidence type="ECO:0000256" key="4">
    <source>
        <dbReference type="ARBA" id="ARBA00023136"/>
    </source>
</evidence>
<keyword evidence="3" id="KW-1133">Transmembrane helix</keyword>
<evidence type="ECO:0000256" key="1">
    <source>
        <dbReference type="ARBA" id="ARBA00004167"/>
    </source>
</evidence>
<name>A0ABQ4G6Y3_9ACTN</name>
<keyword evidence="7" id="KW-1185">Reference proteome</keyword>
<sequence length="283" mass="31637">MRRRLLPLLVLALVTSCSVDPPPSPILLSMSTWPTTPFVYHRPSPTPTSTGSAHREARDIAVHNPLYDAPRPKADCRLPRMTGGWASTKKYLAAVSTCLDRVWGAELRGMGRLYSPPKRRFILKRVKDDECGRMPMKGATGTYCGADRVYYILPESTEGSLWNTARAAEVAAHEYAHHVQTVTDIMEYKDTAASLAKSRAAKDLVSRRVELQAECLAGVALHAMRDEIPAWGNFRYNYQGTLAERWVHDHGRLATQLRWLEKGYRSGKPGACDTWSAKARNVT</sequence>
<protein>
    <recommendedName>
        <fullName evidence="8">Metalloprotease</fullName>
    </recommendedName>
</protein>
<dbReference type="Pfam" id="PF04228">
    <property type="entry name" value="Zn_peptidase"/>
    <property type="match status" value="1"/>
</dbReference>
<keyword evidence="2" id="KW-0812">Transmembrane</keyword>
<dbReference type="Proteomes" id="UP000603904">
    <property type="component" value="Unassembled WGS sequence"/>
</dbReference>
<keyword evidence="4" id="KW-0472">Membrane</keyword>
<dbReference type="PROSITE" id="PS51257">
    <property type="entry name" value="PROKAR_LIPOPROTEIN"/>
    <property type="match status" value="1"/>
</dbReference>
<dbReference type="EMBL" id="BOOC01000033">
    <property type="protein sequence ID" value="GIH42838.1"/>
    <property type="molecule type" value="Genomic_DNA"/>
</dbReference>
<evidence type="ECO:0000256" key="5">
    <source>
        <dbReference type="SAM" id="SignalP"/>
    </source>
</evidence>
<proteinExistence type="predicted"/>
<dbReference type="RefSeq" id="WP_204060014.1">
    <property type="nucleotide sequence ID" value="NZ_BAAAGP010000022.1"/>
</dbReference>
<feature type="signal peptide" evidence="5">
    <location>
        <begin position="1"/>
        <end position="19"/>
    </location>
</feature>
<evidence type="ECO:0000256" key="2">
    <source>
        <dbReference type="ARBA" id="ARBA00022692"/>
    </source>
</evidence>
<evidence type="ECO:0008006" key="8">
    <source>
        <dbReference type="Google" id="ProtNLM"/>
    </source>
</evidence>
<accession>A0ABQ4G6Y3</accession>
<comment type="subcellular location">
    <subcellularLocation>
        <location evidence="1">Membrane</location>
        <topology evidence="1">Single-pass membrane protein</topology>
    </subcellularLocation>
</comment>
<reference evidence="6 7" key="1">
    <citation type="submission" date="2021-01" db="EMBL/GenBank/DDBJ databases">
        <title>Whole genome shotgun sequence of Microbispora corallina NBRC 16416.</title>
        <authorList>
            <person name="Komaki H."/>
            <person name="Tamura T."/>
        </authorList>
    </citation>
    <scope>NUCLEOTIDE SEQUENCE [LARGE SCALE GENOMIC DNA]</scope>
    <source>
        <strain evidence="6 7">NBRC 16416</strain>
    </source>
</reference>
<feature type="chain" id="PRO_5045557137" description="Metalloprotease" evidence="5">
    <location>
        <begin position="20"/>
        <end position="283"/>
    </location>
</feature>
<keyword evidence="5" id="KW-0732">Signal</keyword>
<evidence type="ECO:0000313" key="6">
    <source>
        <dbReference type="EMBL" id="GIH42838.1"/>
    </source>
</evidence>
<organism evidence="6 7">
    <name type="scientific">Microbispora corallina</name>
    <dbReference type="NCBI Taxonomy" id="83302"/>
    <lineage>
        <taxon>Bacteria</taxon>
        <taxon>Bacillati</taxon>
        <taxon>Actinomycetota</taxon>
        <taxon>Actinomycetes</taxon>
        <taxon>Streptosporangiales</taxon>
        <taxon>Streptosporangiaceae</taxon>
        <taxon>Microbispora</taxon>
    </lineage>
</organism>
<dbReference type="PANTHER" id="PTHR30168:SF0">
    <property type="entry name" value="INNER MEMBRANE PROTEIN"/>
    <property type="match status" value="1"/>
</dbReference>
<dbReference type="PANTHER" id="PTHR30168">
    <property type="entry name" value="PUTATIVE MEMBRANE PROTEIN YPFJ"/>
    <property type="match status" value="1"/>
</dbReference>
<evidence type="ECO:0000256" key="3">
    <source>
        <dbReference type="ARBA" id="ARBA00022989"/>
    </source>
</evidence>
<comment type="caution">
    <text evidence="6">The sequence shown here is derived from an EMBL/GenBank/DDBJ whole genome shotgun (WGS) entry which is preliminary data.</text>
</comment>
<evidence type="ECO:0000313" key="7">
    <source>
        <dbReference type="Proteomes" id="UP000603904"/>
    </source>
</evidence>